<dbReference type="STRING" id="4555.A0A368S1M5"/>
<evidence type="ECO:0000313" key="2">
    <source>
        <dbReference type="EMBL" id="RCV36243.1"/>
    </source>
</evidence>
<dbReference type="PANTHER" id="PTHR33110:SF43">
    <property type="entry name" value="F-BOX DOMAIN-CONTAINING PROTEIN"/>
    <property type="match status" value="1"/>
</dbReference>
<organism evidence="2">
    <name type="scientific">Setaria italica</name>
    <name type="common">Foxtail millet</name>
    <name type="synonym">Panicum italicum</name>
    <dbReference type="NCBI Taxonomy" id="4555"/>
    <lineage>
        <taxon>Eukaryota</taxon>
        <taxon>Viridiplantae</taxon>
        <taxon>Streptophyta</taxon>
        <taxon>Embryophyta</taxon>
        <taxon>Tracheophyta</taxon>
        <taxon>Spermatophyta</taxon>
        <taxon>Magnoliopsida</taxon>
        <taxon>Liliopsida</taxon>
        <taxon>Poales</taxon>
        <taxon>Poaceae</taxon>
        <taxon>PACMAD clade</taxon>
        <taxon>Panicoideae</taxon>
        <taxon>Panicodae</taxon>
        <taxon>Paniceae</taxon>
        <taxon>Cenchrinae</taxon>
        <taxon>Setaria</taxon>
    </lineage>
</organism>
<reference evidence="2" key="2">
    <citation type="submission" date="2015-07" db="EMBL/GenBank/DDBJ databases">
        <authorList>
            <person name="Noorani M."/>
        </authorList>
    </citation>
    <scope>NUCLEOTIDE SEQUENCE</scope>
    <source>
        <strain evidence="2">Yugu1</strain>
    </source>
</reference>
<proteinExistence type="predicted"/>
<dbReference type="OrthoDB" id="689642at2759"/>
<feature type="domain" description="KIB1-4 beta-propeller" evidence="1">
    <location>
        <begin position="1"/>
        <end position="264"/>
    </location>
</feature>
<dbReference type="InterPro" id="IPR005174">
    <property type="entry name" value="KIB1-4_b-propeller"/>
</dbReference>
<dbReference type="PANTHER" id="PTHR33110">
    <property type="entry name" value="F-BOX/KELCH-REPEAT PROTEIN-RELATED"/>
    <property type="match status" value="1"/>
</dbReference>
<evidence type="ECO:0000259" key="1">
    <source>
        <dbReference type="Pfam" id="PF03478"/>
    </source>
</evidence>
<reference evidence="2" key="1">
    <citation type="journal article" date="2012" name="Nat. Biotechnol.">
        <title>Reference genome sequence of the model plant Setaria.</title>
        <authorList>
            <person name="Bennetzen J.L."/>
            <person name="Schmutz J."/>
            <person name="Wang H."/>
            <person name="Percifield R."/>
            <person name="Hawkins J."/>
            <person name="Pontaroli A.C."/>
            <person name="Estep M."/>
            <person name="Feng L."/>
            <person name="Vaughn J.N."/>
            <person name="Grimwood J."/>
            <person name="Jenkins J."/>
            <person name="Barry K."/>
            <person name="Lindquist E."/>
            <person name="Hellsten U."/>
            <person name="Deshpande S."/>
            <person name="Wang X."/>
            <person name="Wu X."/>
            <person name="Mitros T."/>
            <person name="Triplett J."/>
            <person name="Yang X."/>
            <person name="Ye C.Y."/>
            <person name="Mauro-Herrera M."/>
            <person name="Wang L."/>
            <person name="Li P."/>
            <person name="Sharma M."/>
            <person name="Sharma R."/>
            <person name="Ronald P.C."/>
            <person name="Panaud O."/>
            <person name="Kellogg E.A."/>
            <person name="Brutnell T.P."/>
            <person name="Doust A.N."/>
            <person name="Tuskan G.A."/>
            <person name="Rokhsar D."/>
            <person name="Devos K.M."/>
        </authorList>
    </citation>
    <scope>NUCLEOTIDE SEQUENCE [LARGE SCALE GENOMIC DNA]</scope>
    <source>
        <strain evidence="2">Yugu1</strain>
    </source>
</reference>
<accession>A0A368S1M5</accession>
<dbReference type="KEGG" id="sita:101759553"/>
<name>A0A368S1M5_SETIT</name>
<dbReference type="EMBL" id="CM003534">
    <property type="protein sequence ID" value="RCV36243.1"/>
    <property type="molecule type" value="Genomic_DNA"/>
</dbReference>
<protein>
    <recommendedName>
        <fullName evidence="1">KIB1-4 beta-propeller domain-containing protein</fullName>
    </recommendedName>
</protein>
<sequence>MNPFTKATMPLPSLSSYSYYEDPVEVAEDCMAQQGDMPLGTWSQNKYVEEISVLSLVVCSARLIAAIVAVGALGTIALCHSGATAWSVSAHEECRWLTHMVFFQGKLYALDSNTDREDLISIDIVDEHDNDEPRVSRIERLIEGDSRPWHQYFYRMHYLLESHDRLLMVRRKLSYMIVHRSGIGDHDIRVPVSSEFEVFKADFELGLWSDVSTLGNDQALFLRQGCSRAVRVSPYDLSRDCLFFIDDYTDWSWKKTTTSCGVYDMKDEKVYSPLPTVRQMSCKQQGSIFGNLWMLKRRILLRFHVEELVLLVLLLLCRSARKGKRNLHAVMCSYRKKSYNGSQMCLDISSSELHENNAWTVGT</sequence>
<gene>
    <name evidence="2" type="ORF">SETIT_7G302900v2</name>
</gene>
<dbReference type="AlphaFoldDB" id="A0A368S1M5"/>
<dbReference type="Pfam" id="PF03478">
    <property type="entry name" value="Beta-prop_KIB1-4"/>
    <property type="match status" value="1"/>
</dbReference>